<feature type="region of interest" description="Disordered" evidence="1">
    <location>
        <begin position="301"/>
        <end position="349"/>
    </location>
</feature>
<evidence type="ECO:0000256" key="1">
    <source>
        <dbReference type="SAM" id="MobiDB-lite"/>
    </source>
</evidence>
<feature type="compositionally biased region" description="Basic and acidic residues" evidence="1">
    <location>
        <begin position="336"/>
        <end position="349"/>
    </location>
</feature>
<comment type="caution">
    <text evidence="2">The sequence shown here is derived from an EMBL/GenBank/DDBJ whole genome shotgun (WGS) entry which is preliminary data.</text>
</comment>
<gene>
    <name evidence="2" type="ORF">Moror_9584</name>
</gene>
<evidence type="ECO:0000313" key="2">
    <source>
        <dbReference type="EMBL" id="ESK91095.1"/>
    </source>
</evidence>
<proteinExistence type="predicted"/>
<dbReference type="AlphaFoldDB" id="V2XF13"/>
<feature type="compositionally biased region" description="Low complexity" evidence="1">
    <location>
        <begin position="308"/>
        <end position="329"/>
    </location>
</feature>
<protein>
    <submittedName>
        <fullName evidence="2">Uncharacterized protein</fullName>
    </submittedName>
</protein>
<name>V2XF13_MONRO</name>
<keyword evidence="3" id="KW-1185">Reference proteome</keyword>
<dbReference type="KEGG" id="mrr:Moror_9584"/>
<dbReference type="Proteomes" id="UP000017559">
    <property type="component" value="Unassembled WGS sequence"/>
</dbReference>
<reference evidence="2 3" key="1">
    <citation type="journal article" date="2014" name="BMC Genomics">
        <title>Genome and secretome analysis of the hemibiotrophic fungal pathogen, Moniliophthora roreri, which causes frosty pod rot disease of cacao: mechanisms of the biotrophic and necrotrophic phases.</title>
        <authorList>
            <person name="Meinhardt L.W."/>
            <person name="Costa G.G.L."/>
            <person name="Thomazella D.P.T."/>
            <person name="Teixeira P.J.P.L."/>
            <person name="Carazzolle M.F."/>
            <person name="Schuster S.C."/>
            <person name="Carlson J.E."/>
            <person name="Guiltinan M.J."/>
            <person name="Mieczkowski P."/>
            <person name="Farmer A."/>
            <person name="Ramaraj T."/>
            <person name="Crozier J."/>
            <person name="Davis R.E."/>
            <person name="Shao J."/>
            <person name="Melnick R.L."/>
            <person name="Pereira G.A.G."/>
            <person name="Bailey B.A."/>
        </authorList>
    </citation>
    <scope>NUCLEOTIDE SEQUENCE [LARGE SCALE GENOMIC DNA]</scope>
    <source>
        <strain evidence="2 3">MCA 2997</strain>
    </source>
</reference>
<accession>V2XF13</accession>
<evidence type="ECO:0000313" key="3">
    <source>
        <dbReference type="Proteomes" id="UP000017559"/>
    </source>
</evidence>
<dbReference type="HOGENOM" id="CLU_021108_6_2_1"/>
<organism evidence="2 3">
    <name type="scientific">Moniliophthora roreri (strain MCA 2997)</name>
    <name type="common">Cocoa frosty pod rot fungus</name>
    <name type="synonym">Crinipellis roreri</name>
    <dbReference type="NCBI Taxonomy" id="1381753"/>
    <lineage>
        <taxon>Eukaryota</taxon>
        <taxon>Fungi</taxon>
        <taxon>Dikarya</taxon>
        <taxon>Basidiomycota</taxon>
        <taxon>Agaricomycotina</taxon>
        <taxon>Agaricomycetes</taxon>
        <taxon>Agaricomycetidae</taxon>
        <taxon>Agaricales</taxon>
        <taxon>Marasmiineae</taxon>
        <taxon>Marasmiaceae</taxon>
        <taxon>Moniliophthora</taxon>
    </lineage>
</organism>
<sequence>MDSPCVYESQTYARLLFPLRHGYALWIPEPNELLPLQYRETGVRIGDVGLITEDGGFDYIFNICASADDPINQMNGVPDDFEQLRWNASQAFQVSDRFRAGVPICSSGATQWEIGAEGVVAVPGFPIGVGGGIGVRFSREQGAVLMPTTGAHRIDCRDRDAFLRYAGKHGVRWYQFVNGKLSRGAENGSLYLITGMDKSASWETALVNNTSKSQSCSLVFMTGGLGGEGRLKLSRSSVLQASVTSRCSTNSLGLENQTLFVRGFRLSVRDTTRRLFMKTSSPRIRVDSTYNASSKDIFSEKGGGVPYGRSSTSSSGSSTRVSRNSSEGSSDNDVQSENHRDRNGLSEKANDVGAQEALPWLQPYHPLKAINDHILAIRPESTLVVTHDDDWMSILTDEDTDIPDESNLLQRILNEFESFPSGGCMTLRRRSGHPFGVLTKLPIGTRVFFFAAGGQIQYGIVHSVHMGIDENKLVIVKTDSGSMVTLPFAALTGVS</sequence>
<dbReference type="EMBL" id="AWSO01000379">
    <property type="protein sequence ID" value="ESK91095.1"/>
    <property type="molecule type" value="Genomic_DNA"/>
</dbReference>
<dbReference type="OrthoDB" id="2662290at2759"/>